<dbReference type="PROSITE" id="PS50908">
    <property type="entry name" value="RWD"/>
    <property type="match status" value="1"/>
</dbReference>
<dbReference type="SUPFAM" id="SSF54495">
    <property type="entry name" value="UBC-like"/>
    <property type="match status" value="1"/>
</dbReference>
<dbReference type="SMART" id="SM00212">
    <property type="entry name" value="UBCc"/>
    <property type="match status" value="1"/>
</dbReference>
<evidence type="ECO:0000256" key="3">
    <source>
        <dbReference type="SAM" id="Phobius"/>
    </source>
</evidence>
<dbReference type="AlphaFoldDB" id="A0A2N9J914"/>
<dbReference type="PANTHER" id="PTHR46116">
    <property type="entry name" value="(E3-INDEPENDENT) E2 UBIQUITIN-CONJUGATING ENZYME"/>
    <property type="match status" value="1"/>
</dbReference>
<evidence type="ECO:0000259" key="5">
    <source>
        <dbReference type="PROSITE" id="PS50908"/>
    </source>
</evidence>
<dbReference type="Gene3D" id="3.10.110.10">
    <property type="entry name" value="Ubiquitin Conjugating Enzyme"/>
    <property type="match status" value="1"/>
</dbReference>
<organism evidence="6">
    <name type="scientific">Fagus sylvatica</name>
    <name type="common">Beechnut</name>
    <dbReference type="NCBI Taxonomy" id="28930"/>
    <lineage>
        <taxon>Eukaryota</taxon>
        <taxon>Viridiplantae</taxon>
        <taxon>Streptophyta</taxon>
        <taxon>Embryophyta</taxon>
        <taxon>Tracheophyta</taxon>
        <taxon>Spermatophyta</taxon>
        <taxon>Magnoliopsida</taxon>
        <taxon>eudicotyledons</taxon>
        <taxon>Gunneridae</taxon>
        <taxon>Pentapetalae</taxon>
        <taxon>rosids</taxon>
        <taxon>fabids</taxon>
        <taxon>Fagales</taxon>
        <taxon>Fagaceae</taxon>
        <taxon>Fagus</taxon>
    </lineage>
</organism>
<dbReference type="InterPro" id="IPR006575">
    <property type="entry name" value="RWD_dom"/>
</dbReference>
<accession>A0A2N9J914</accession>
<evidence type="ECO:0000256" key="1">
    <source>
        <dbReference type="ARBA" id="ARBA00022679"/>
    </source>
</evidence>
<feature type="domain" description="UBC core" evidence="4">
    <location>
        <begin position="112"/>
        <end position="270"/>
    </location>
</feature>
<keyword evidence="2" id="KW-0833">Ubl conjugation pathway</keyword>
<name>A0A2N9J914_FAGSY</name>
<feature type="transmembrane region" description="Helical" evidence="3">
    <location>
        <begin position="390"/>
        <end position="409"/>
    </location>
</feature>
<dbReference type="PROSITE" id="PS50127">
    <property type="entry name" value="UBC_2"/>
    <property type="match status" value="1"/>
</dbReference>
<keyword evidence="3" id="KW-0472">Membrane</keyword>
<keyword evidence="3" id="KW-1133">Transmembrane helix</keyword>
<gene>
    <name evidence="6" type="ORF">FSB_LOCUS61719</name>
</gene>
<dbReference type="EMBL" id="OIVN01006475">
    <property type="protein sequence ID" value="SPD33837.1"/>
    <property type="molecule type" value="Genomic_DNA"/>
</dbReference>
<feature type="domain" description="RWD" evidence="5">
    <location>
        <begin position="119"/>
        <end position="235"/>
    </location>
</feature>
<reference evidence="6" key="1">
    <citation type="submission" date="2018-02" db="EMBL/GenBank/DDBJ databases">
        <authorList>
            <person name="Cohen D.B."/>
            <person name="Kent A.D."/>
        </authorList>
    </citation>
    <scope>NUCLEOTIDE SEQUENCE</scope>
</reference>
<sequence>MDPIMEVLTPDISLDNSIHNTLRRNVSLEDGFGLAKQSAVASLILFGESKMSSGKIKELEEVVSTTNVASTKRMKQFKQFDIVSDNSDHYFAKSKLTFFGKKKACFTNENSHVHKKIMQEWEILKNNLPESIYVRVYEERIDLLRVVIVGAARTPYHDGLFFFDFAFPSDYPNSPPEVYYHSQRLNLNPLLCSGGAVHSTLLNTLESKNEGNLWNPSSSTILQVLLSLQLVLNEKPYYNEPYLEIFNSFNEEVSKQYNNIVFLLSCKTMLCLLRKPPRNFEDFVYQHFCCRASFILQACKAYIEGCARVGYYKNNGSHSSSFTIEEFEALMCKLYPDLRTALTKNAASVIESTSFIEGTFIKVAAFGLDRRPKTNNKDLSQYVKDGLCVFGYQLLLYLPILAYHILFFYQSKPLPLKALL</sequence>
<keyword evidence="3" id="KW-0812">Transmembrane</keyword>
<evidence type="ECO:0000259" key="4">
    <source>
        <dbReference type="PROSITE" id="PS50127"/>
    </source>
</evidence>
<dbReference type="InterPro" id="IPR000608">
    <property type="entry name" value="UBC"/>
</dbReference>
<dbReference type="PANTHER" id="PTHR46116:SF19">
    <property type="entry name" value="UBIQUITIN-CONJUGATING ENZYME FAMILY PROTEIN"/>
    <property type="match status" value="1"/>
</dbReference>
<dbReference type="InterPro" id="IPR016135">
    <property type="entry name" value="UBQ-conjugating_enzyme/RWD"/>
</dbReference>
<keyword evidence="1" id="KW-0808">Transferase</keyword>
<evidence type="ECO:0008006" key="7">
    <source>
        <dbReference type="Google" id="ProtNLM"/>
    </source>
</evidence>
<dbReference type="GO" id="GO:0061631">
    <property type="term" value="F:ubiquitin conjugating enzyme activity"/>
    <property type="evidence" value="ECO:0007669"/>
    <property type="project" value="TreeGrafter"/>
</dbReference>
<dbReference type="Pfam" id="PF00179">
    <property type="entry name" value="UQ_con"/>
    <property type="match status" value="1"/>
</dbReference>
<evidence type="ECO:0000256" key="2">
    <source>
        <dbReference type="ARBA" id="ARBA00022786"/>
    </source>
</evidence>
<protein>
    <recommendedName>
        <fullName evidence="7">UBC core domain-containing protein</fullName>
    </recommendedName>
</protein>
<proteinExistence type="predicted"/>
<evidence type="ECO:0000313" key="6">
    <source>
        <dbReference type="EMBL" id="SPD33837.1"/>
    </source>
</evidence>